<gene>
    <name evidence="3" type="ORF">JKA74_14890</name>
</gene>
<dbReference type="EMBL" id="JAEQBW010000007">
    <property type="protein sequence ID" value="MBK6266330.1"/>
    <property type="molecule type" value="Genomic_DNA"/>
</dbReference>
<evidence type="ECO:0000313" key="3">
    <source>
        <dbReference type="EMBL" id="MBK6266330.1"/>
    </source>
</evidence>
<dbReference type="InterPro" id="IPR006680">
    <property type="entry name" value="Amidohydro-rel"/>
</dbReference>
<dbReference type="GO" id="GO:0016810">
    <property type="term" value="F:hydrolase activity, acting on carbon-nitrogen (but not peptide) bonds"/>
    <property type="evidence" value="ECO:0007669"/>
    <property type="project" value="InterPro"/>
</dbReference>
<reference evidence="3" key="1">
    <citation type="submission" date="2021-01" db="EMBL/GenBank/DDBJ databases">
        <title>Marivirga aurantiaca sp. nov., isolated from intertidal surface sediments.</title>
        <authorList>
            <person name="Zhang M."/>
        </authorList>
    </citation>
    <scope>NUCLEOTIDE SEQUENCE</scope>
    <source>
        <strain evidence="3">S37H4</strain>
    </source>
</reference>
<proteinExistence type="predicted"/>
<feature type="domain" description="Amidohydrolase-related" evidence="2">
    <location>
        <begin position="338"/>
        <end position="416"/>
    </location>
</feature>
<dbReference type="SUPFAM" id="SSF51556">
    <property type="entry name" value="Metallo-dependent hydrolases"/>
    <property type="match status" value="1"/>
</dbReference>
<dbReference type="Pfam" id="PF01979">
    <property type="entry name" value="Amidohydro_1"/>
    <property type="match status" value="1"/>
</dbReference>
<dbReference type="InterPro" id="IPR011059">
    <property type="entry name" value="Metal-dep_hydrolase_composite"/>
</dbReference>
<dbReference type="Proteomes" id="UP000611723">
    <property type="component" value="Unassembled WGS sequence"/>
</dbReference>
<dbReference type="PANTHER" id="PTHR43135:SF3">
    <property type="entry name" value="ALPHA-D-RIBOSE 1-METHYLPHOSPHONATE 5-TRIPHOSPHATE DIPHOSPHATASE"/>
    <property type="match status" value="1"/>
</dbReference>
<evidence type="ECO:0000256" key="1">
    <source>
        <dbReference type="SAM" id="SignalP"/>
    </source>
</evidence>
<accession>A0A934X0Y5</accession>
<evidence type="ECO:0000313" key="4">
    <source>
        <dbReference type="Proteomes" id="UP000611723"/>
    </source>
</evidence>
<dbReference type="SUPFAM" id="SSF51338">
    <property type="entry name" value="Composite domain of metallo-dependent hydrolases"/>
    <property type="match status" value="1"/>
</dbReference>
<dbReference type="InterPro" id="IPR051781">
    <property type="entry name" value="Metallo-dep_Hydrolase"/>
</dbReference>
<dbReference type="RefSeq" id="WP_201432009.1">
    <property type="nucleotide sequence ID" value="NZ_JAEQBW010000007.1"/>
</dbReference>
<dbReference type="AlphaFoldDB" id="A0A934X0Y5"/>
<comment type="caution">
    <text evidence="3">The sequence shown here is derived from an EMBL/GenBank/DDBJ whole genome shotgun (WGS) entry which is preliminary data.</text>
</comment>
<feature type="signal peptide" evidence="1">
    <location>
        <begin position="1"/>
        <end position="23"/>
    </location>
</feature>
<evidence type="ECO:0000259" key="2">
    <source>
        <dbReference type="Pfam" id="PF01979"/>
    </source>
</evidence>
<keyword evidence="4" id="KW-1185">Reference proteome</keyword>
<name>A0A934X0Y5_9BACT</name>
<dbReference type="Gene3D" id="3.20.20.140">
    <property type="entry name" value="Metal-dependent hydrolases"/>
    <property type="match status" value="1"/>
</dbReference>
<dbReference type="InterPro" id="IPR032466">
    <property type="entry name" value="Metal_Hydrolase"/>
</dbReference>
<dbReference type="PANTHER" id="PTHR43135">
    <property type="entry name" value="ALPHA-D-RIBOSE 1-METHYLPHOSPHONATE 5-TRIPHOSPHATE DIPHOSPHATASE"/>
    <property type="match status" value="1"/>
</dbReference>
<protein>
    <submittedName>
        <fullName evidence="3">Amidohydrolase family protein</fullName>
    </submittedName>
</protein>
<keyword evidence="1" id="KW-0732">Signal</keyword>
<sequence length="437" mass="48548">MLKLFKYIIGVSFFVGISHVSIAQVPAPGTKQEKPIAIMNAVAHLGTGEVIQNSVITFADGKLTNVADATVIRLDLSQYEVINAEGMHAYPGLIASNTIVGLEEIAAVRSTRDQAETGDFNPNVRALIAYNTDSEIIPTTRFNGILYAQTTPRSGRISGSSSVMDLDAWNWEDGVLKADEGIHLNWPTKLLSPRWWTGETEWRENKKYDEQYTEVEKFFKDAASYNNISQPEVTNLKMEAMKGLFDGSKSLYIHTDRAKEIVESVKFAQRMGVSKIVVVGAGQAFYVKDFLKDNDIAVILEDTHRLPDRTADEVDLPYKLPFLLKEAGLKVAIGQWDEVMKVRNLPFGAGTAAAYGLGKEEALKMVTLNPAEIMGVSDKIGSLEVGKIASIVVSEGDLLDMKSNKLAYVFIEGRRVTLEAHQQRLYQKFKDKYENQK</sequence>
<feature type="chain" id="PRO_5037932858" evidence="1">
    <location>
        <begin position="24"/>
        <end position="437"/>
    </location>
</feature>
<organism evidence="3 4">
    <name type="scientific">Marivirga aurantiaca</name>
    <dbReference type="NCBI Taxonomy" id="2802615"/>
    <lineage>
        <taxon>Bacteria</taxon>
        <taxon>Pseudomonadati</taxon>
        <taxon>Bacteroidota</taxon>
        <taxon>Cytophagia</taxon>
        <taxon>Cytophagales</taxon>
        <taxon>Marivirgaceae</taxon>
        <taxon>Marivirga</taxon>
    </lineage>
</organism>